<dbReference type="EMBL" id="JAFGDB010000072">
    <property type="protein sequence ID" value="MBN2067652.1"/>
    <property type="molecule type" value="Genomic_DNA"/>
</dbReference>
<evidence type="ECO:0000313" key="8">
    <source>
        <dbReference type="Proteomes" id="UP000809243"/>
    </source>
</evidence>
<keyword evidence="5" id="KW-0460">Magnesium</keyword>
<feature type="domain" description="Glycosyltransferase 2-like" evidence="6">
    <location>
        <begin position="52"/>
        <end position="185"/>
    </location>
</feature>
<comment type="cofactor">
    <cofactor evidence="1">
        <name>Mg(2+)</name>
        <dbReference type="ChEBI" id="CHEBI:18420"/>
    </cofactor>
</comment>
<dbReference type="Proteomes" id="UP000809243">
    <property type="component" value="Unassembled WGS sequence"/>
</dbReference>
<evidence type="ECO:0000256" key="4">
    <source>
        <dbReference type="ARBA" id="ARBA00022679"/>
    </source>
</evidence>
<dbReference type="PANTHER" id="PTHR48090">
    <property type="entry name" value="UNDECAPRENYL-PHOSPHATE 4-DEOXY-4-FORMAMIDO-L-ARABINOSE TRANSFERASE-RELATED"/>
    <property type="match status" value="1"/>
</dbReference>
<evidence type="ECO:0000313" key="7">
    <source>
        <dbReference type="EMBL" id="MBN2067652.1"/>
    </source>
</evidence>
<keyword evidence="4 7" id="KW-0808">Transferase</keyword>
<reference evidence="7" key="1">
    <citation type="submission" date="2021-01" db="EMBL/GenBank/DDBJ databases">
        <title>Active Sulfur Cycling in an Early Earth Analoge.</title>
        <authorList>
            <person name="Hahn C.R."/>
            <person name="Youssef N.H."/>
            <person name="Elshahed M."/>
        </authorList>
    </citation>
    <scope>NUCLEOTIDE SEQUENCE</scope>
    <source>
        <strain evidence="7">Zod_Metabat.1151</strain>
    </source>
</reference>
<dbReference type="SUPFAM" id="SSF53448">
    <property type="entry name" value="Nucleotide-diphospho-sugar transferases"/>
    <property type="match status" value="1"/>
</dbReference>
<proteinExistence type="inferred from homology"/>
<dbReference type="AlphaFoldDB" id="A0A939C935"/>
<comment type="caution">
    <text evidence="7">The sequence shown here is derived from an EMBL/GenBank/DDBJ whole genome shotgun (WGS) entry which is preliminary data.</text>
</comment>
<organism evidence="7 8">
    <name type="scientific">Candidatus Iainarchaeum sp</name>
    <dbReference type="NCBI Taxonomy" id="3101447"/>
    <lineage>
        <taxon>Archaea</taxon>
        <taxon>Candidatus Iainarchaeota</taxon>
        <taxon>Candidatus Iainarchaeia</taxon>
        <taxon>Candidatus Iainarchaeales</taxon>
        <taxon>Candidatus Iainarchaeaceae</taxon>
        <taxon>Candidatus Iainarchaeum</taxon>
    </lineage>
</organism>
<evidence type="ECO:0000259" key="6">
    <source>
        <dbReference type="Pfam" id="PF00535"/>
    </source>
</evidence>
<dbReference type="EC" id="2.4.1.266" evidence="7"/>
<accession>A0A939C935</accession>
<evidence type="ECO:0000256" key="5">
    <source>
        <dbReference type="ARBA" id="ARBA00022842"/>
    </source>
</evidence>
<dbReference type="Gene3D" id="3.90.550.10">
    <property type="entry name" value="Spore Coat Polysaccharide Biosynthesis Protein SpsA, Chain A"/>
    <property type="match status" value="1"/>
</dbReference>
<name>A0A939C935_9ARCH</name>
<protein>
    <submittedName>
        <fullName evidence="7">Glucosyl-3-phosphoglycerate synthase</fullName>
        <ecNumber evidence="7">2.4.1.266</ecNumber>
    </submittedName>
</protein>
<dbReference type="GO" id="GO:0016757">
    <property type="term" value="F:glycosyltransferase activity"/>
    <property type="evidence" value="ECO:0007669"/>
    <property type="project" value="UniProtKB-KW"/>
</dbReference>
<dbReference type="InterPro" id="IPR001173">
    <property type="entry name" value="Glyco_trans_2-like"/>
</dbReference>
<keyword evidence="3 7" id="KW-0328">Glycosyltransferase</keyword>
<dbReference type="InterPro" id="IPR029044">
    <property type="entry name" value="Nucleotide-diphossugar_trans"/>
</dbReference>
<comment type="similarity">
    <text evidence="2">Belongs to the glycosyltransferase 2 family.</text>
</comment>
<evidence type="ECO:0000256" key="1">
    <source>
        <dbReference type="ARBA" id="ARBA00001946"/>
    </source>
</evidence>
<evidence type="ECO:0000256" key="2">
    <source>
        <dbReference type="ARBA" id="ARBA00006739"/>
    </source>
</evidence>
<evidence type="ECO:0000256" key="3">
    <source>
        <dbReference type="ARBA" id="ARBA00022676"/>
    </source>
</evidence>
<dbReference type="NCBIfam" id="NF010496">
    <property type="entry name" value="PRK13915.1"/>
    <property type="match status" value="1"/>
</dbReference>
<dbReference type="PANTHER" id="PTHR48090:SF10">
    <property type="entry name" value="GLUCOSYL-3-PHOSPHOGLYCERATE SYNTHASE"/>
    <property type="match status" value="1"/>
</dbReference>
<sequence length="378" mass="43594">MAKKAPSASGKSSKAYETSALGWFNSHTFHNSKFEDVDALIELKHQQDRKISVGIPTLNEEKNVANVVSTIRKSLYEKKHLIDEIAIIDSGSTDRTVELAEKAGARVITSEKHLREFGAFYGKGENLWKSLHTLRGDIICWIDADIENIHPKFVYGLVGPMLQDRELGYVKGFYRRPLKFGDKIVSYGGGRTTEICIRPIFNLYFPELTGFIQPLSGEYAGKRKVLERVPFFVGYGVETGLLIDISRKFGLNAMAQVDLDERVHRNQETVALGRMAFGIMQVVASRLGKQQRQEFLQEFCTVYRFPEIREPEKEGEERQYFLNEKEIVERERPPISRLHDYRMKKKWNKDTLAKLADFLRESKRRHRLQTSKDRGELE</sequence>
<dbReference type="InterPro" id="IPR050256">
    <property type="entry name" value="Glycosyltransferase_2"/>
</dbReference>
<dbReference type="Pfam" id="PF00535">
    <property type="entry name" value="Glycos_transf_2"/>
    <property type="match status" value="1"/>
</dbReference>
<gene>
    <name evidence="7" type="ORF">JW744_04245</name>
</gene>